<keyword evidence="3" id="KW-1185">Reference proteome</keyword>
<sequence length="64" mass="7617">REHTVREMESGMCHLLEGFFWRKRPLWLQDTYRPLNATHEKNMAQKLHDKEPSDEEESFSKGAG</sequence>
<feature type="compositionally biased region" description="Basic and acidic residues" evidence="1">
    <location>
        <begin position="39"/>
        <end position="51"/>
    </location>
</feature>
<protein>
    <submittedName>
        <fullName evidence="2">Uncharacterized protein</fullName>
    </submittedName>
</protein>
<dbReference type="Ensembl" id="ENSCWAT00000028049.1">
    <property type="protein sequence ID" value="ENSCWAP00000025878.1"/>
    <property type="gene ID" value="ENSCWAG00000019637.1"/>
</dbReference>
<proteinExistence type="predicted"/>
<evidence type="ECO:0000256" key="1">
    <source>
        <dbReference type="SAM" id="MobiDB-lite"/>
    </source>
</evidence>
<dbReference type="PANTHER" id="PTHR23045:SF9">
    <property type="entry name" value="LEUCINE RICH REPEAT CONTAINING 37A-RELATED"/>
    <property type="match status" value="1"/>
</dbReference>
<reference evidence="2" key="2">
    <citation type="submission" date="2025-09" db="UniProtKB">
        <authorList>
            <consortium name="Ensembl"/>
        </authorList>
    </citation>
    <scope>IDENTIFICATION</scope>
</reference>
<dbReference type="Proteomes" id="UP000694540">
    <property type="component" value="Unplaced"/>
</dbReference>
<dbReference type="InterPro" id="IPR015753">
    <property type="entry name" value="LRRC37"/>
</dbReference>
<reference evidence="2" key="1">
    <citation type="submission" date="2025-08" db="UniProtKB">
        <authorList>
            <consortium name="Ensembl"/>
        </authorList>
    </citation>
    <scope>IDENTIFICATION</scope>
</reference>
<dbReference type="GeneTree" id="ENSGT01120000272109"/>
<evidence type="ECO:0000313" key="3">
    <source>
        <dbReference type="Proteomes" id="UP000694540"/>
    </source>
</evidence>
<accession>A0A8C3X507</accession>
<feature type="region of interest" description="Disordered" evidence="1">
    <location>
        <begin position="39"/>
        <end position="64"/>
    </location>
</feature>
<organism evidence="2 3">
    <name type="scientific">Catagonus wagneri</name>
    <name type="common">Chacoan peccary</name>
    <dbReference type="NCBI Taxonomy" id="51154"/>
    <lineage>
        <taxon>Eukaryota</taxon>
        <taxon>Metazoa</taxon>
        <taxon>Chordata</taxon>
        <taxon>Craniata</taxon>
        <taxon>Vertebrata</taxon>
        <taxon>Euteleostomi</taxon>
        <taxon>Mammalia</taxon>
        <taxon>Eutheria</taxon>
        <taxon>Laurasiatheria</taxon>
        <taxon>Artiodactyla</taxon>
        <taxon>Suina</taxon>
        <taxon>Tayassuidae</taxon>
        <taxon>Catagonus</taxon>
    </lineage>
</organism>
<dbReference type="AlphaFoldDB" id="A0A8C3X507"/>
<evidence type="ECO:0000313" key="2">
    <source>
        <dbReference type="Ensembl" id="ENSCWAP00000025878.1"/>
    </source>
</evidence>
<name>A0A8C3X507_9CETA</name>
<dbReference type="PANTHER" id="PTHR23045">
    <property type="entry name" value="LEUCINE-RICH REPEAT-CONTAINING PROTEIN 37A"/>
    <property type="match status" value="1"/>
</dbReference>